<dbReference type="InterPro" id="IPR008979">
    <property type="entry name" value="Galactose-bd-like_sf"/>
</dbReference>
<dbReference type="AlphaFoldDB" id="A0A1H6ZB46"/>
<dbReference type="Proteomes" id="UP000242930">
    <property type="component" value="Unassembled WGS sequence"/>
</dbReference>
<name>A0A1H6ZB46_9PSED</name>
<dbReference type="RefSeq" id="WP_090311377.1">
    <property type="nucleotide sequence ID" value="NZ_FNZE01000009.1"/>
</dbReference>
<gene>
    <name evidence="1" type="ORF">SAMN05216201_10991</name>
</gene>
<proteinExistence type="predicted"/>
<keyword evidence="2" id="KW-1185">Reference proteome</keyword>
<evidence type="ECO:0000313" key="1">
    <source>
        <dbReference type="EMBL" id="SEJ46790.1"/>
    </source>
</evidence>
<protein>
    <submittedName>
        <fullName evidence="1">Uncharacterized protein</fullName>
    </submittedName>
</protein>
<dbReference type="Gene3D" id="2.60.120.260">
    <property type="entry name" value="Galactose-binding domain-like"/>
    <property type="match status" value="1"/>
</dbReference>
<sequence>MSYETLEAAVQSLVSTNASLVAAVTSTQQQANEAIDEAAASINVTSANVTAAQAHANNAAASAGTVTGVQTAVATSVATATSKAGEAAASAAAAASAVLGQTTSKLDLAAIDQTVFASTTLVDAVIYDTSKDSDGGAWRKRCQHASWYREAIYGKWLGSAASEAAARAISGATTNDYYYDTTNAKFYALNEGSGRTEVFRGNVREFPARALITLEDTRLVVWDLTQPGSPMWAVFISGNAIWFKAAVAVCAGQGRILTAHNDASASDYDGLREFDLLNNRWFWVWGSNFYYETRLVSGPTPAAINGRPTWLPSSWALANRAVNDVALTVLPDSPIDPVTELPVPTIAVATDGGVSVIKHDGTVGSFGSTKSRTVHLDSDGLLFYSATDSGAGGGEGNPTVNLWDVPNWSFVAGRSYATVPSHYLSGWGTTVKVAGRPAGKSAFAVSGAAAAYSRVIHLRENVAGPTKAMAAISAHSYASGWMPGDIRGAWINRADGVTETLADTELVTNGGFDTDTTGWTADNAILSVVGGALRVTAAAGGAFADATQQLSVVAGKSYRFSLGSGSNDANGRAYFTVGGSATIAVDAGKTYEFTATTTGATTARLRVAAPASASFPNAGNYADFDNVSVREIITDRSVKNIGLGVKGALSRAPVATGAGLGAISGFSTANYLERPYSSDLDFGTAAFAFLVPLKEAANSADEVVFERGYYTGGAYSGARIRLEVLAAGTLKATFSDGTNAITLTSSTVIDDSVWRTGLVMGFDGTNFRLVSAGGKDLATPVARGSVGSLNNSNAVLRVGLGVDGTLPLTNGALAMLRATAMWPSADQLKYIYETERKLFEDNAQCALAGTSSAVTALTYDEDTDLLHVGTSWGRSAFQGLVRVASEATSVGAVKALSASGGAVAQAGASAVDIYVPAYSLREEVERLDDAARALGSRPVFHEFDAITGQTAFILPIGVRVVGVYSAGVLKRNGSTKDYTLAFDGFRWTVNFAVAPGNGAWVSIMTVRA</sequence>
<organism evidence="1 2">
    <name type="scientific">Pseudomonas linyingensis</name>
    <dbReference type="NCBI Taxonomy" id="915471"/>
    <lineage>
        <taxon>Bacteria</taxon>
        <taxon>Pseudomonadati</taxon>
        <taxon>Pseudomonadota</taxon>
        <taxon>Gammaproteobacteria</taxon>
        <taxon>Pseudomonadales</taxon>
        <taxon>Pseudomonadaceae</taxon>
        <taxon>Pseudomonas</taxon>
    </lineage>
</organism>
<evidence type="ECO:0000313" key="2">
    <source>
        <dbReference type="Proteomes" id="UP000242930"/>
    </source>
</evidence>
<dbReference type="STRING" id="915471.SAMN05216201_10991"/>
<dbReference type="SUPFAM" id="SSF49785">
    <property type="entry name" value="Galactose-binding domain-like"/>
    <property type="match status" value="1"/>
</dbReference>
<reference evidence="2" key="1">
    <citation type="submission" date="2016-10" db="EMBL/GenBank/DDBJ databases">
        <authorList>
            <person name="Varghese N."/>
            <person name="Submissions S."/>
        </authorList>
    </citation>
    <scope>NUCLEOTIDE SEQUENCE [LARGE SCALE GENOMIC DNA]</scope>
    <source>
        <strain evidence="2">LMG 25967</strain>
    </source>
</reference>
<accession>A0A1H6ZB46</accession>
<dbReference type="EMBL" id="FNZE01000009">
    <property type="protein sequence ID" value="SEJ46790.1"/>
    <property type="molecule type" value="Genomic_DNA"/>
</dbReference>